<organism evidence="6 7">
    <name type="scientific">Succinivibrio dextrinosolvens DSM 3072</name>
    <dbReference type="NCBI Taxonomy" id="1123324"/>
    <lineage>
        <taxon>Bacteria</taxon>
        <taxon>Pseudomonadati</taxon>
        <taxon>Pseudomonadota</taxon>
        <taxon>Gammaproteobacteria</taxon>
        <taxon>Aeromonadales</taxon>
        <taxon>Succinivibrionaceae</taxon>
        <taxon>Succinivibrio</taxon>
    </lineage>
</organism>
<dbReference type="InterPro" id="IPR003593">
    <property type="entry name" value="AAA+_ATPase"/>
</dbReference>
<dbReference type="SMART" id="SM00382">
    <property type="entry name" value="AAA"/>
    <property type="match status" value="1"/>
</dbReference>
<keyword evidence="4" id="KW-1133">Transmembrane helix</keyword>
<sequence length="815" mass="92213">MLLPSTFMLCGIILLLLCAFVTVGLFLPYKRFSRQYSFTDLLDYAVLGPKDTVILKNGALMKVYRIIPVCTSYLSEHDAHKIHSMLCSSIKKLDKTYMVNCDVIRSADLDKEDSVFFGSNAARRLYEKRSEYFERNRTFKNEFFISFTRLNSSVGSDDIISLLKGEKFFRESLISEIDSFNHEAKSFIEGFSSVCKIKELGISHGKNQRESSETVNFLYSCIKGVNTALSYPSHRPLLDTLLSSEDFIPGKCPKLGNRYIGVISIDGFPLTSDFGMLKALCTLPFEYRFSNRFISYSSIESSLKLALLRRLWIQRRKSFFSMFSSSADSEVNKDAEEMVENVDEARKSMAQKEHNFGALSSTLIIFDESIESLERKAQMSLKVFEKLGFSGRVETVNATDAYLGSLPGHSIENLRRAMVSGEVVADLMPLHKNYLGERRSPNKGYGESAPHLMTVVSSDSEKAYLNLHVKDLANCLVVGPPGSGKSVFLGSVLLSLLKYEGMKIFAFDKGQSFYALNRFLNGRHISLSDASSERFCPLYDLGDKSKITEGALFIEKLYEYAGKTLTDSERGLIFSTVELLSENPSYRHSLTDFYNLLNNTELKGSLRQYIRSVNPQSPLDGNENPNLNSPLTVFECGNFFESGNRNLYPVLNCIFSQINSEILKVKSSAIIIDEAWLMLSNSYFCSQLLSWIKTVRKHNTMVILATQSVNDFARAKLLEDILDCVKTRIYLPNADIKSPSLKELYSKLGLNELQQQDIFEGTPKRDLFLHKEGNFMKFNLAISESELKLLSFTAKDRSELDLRFNSEGGEFVWEL</sequence>
<protein>
    <submittedName>
        <fullName evidence="6">Type IV secretion system protein VirB4</fullName>
    </submittedName>
</protein>
<dbReference type="AlphaFoldDB" id="A0A1T4VDI0"/>
<dbReference type="InterPro" id="IPR018145">
    <property type="entry name" value="CagE_TrbE_VirB_cntrl_dom"/>
</dbReference>
<dbReference type="Pfam" id="PF19044">
    <property type="entry name" value="P-loop_TraG"/>
    <property type="match status" value="1"/>
</dbReference>
<evidence type="ECO:0000256" key="3">
    <source>
        <dbReference type="ARBA" id="ARBA00022840"/>
    </source>
</evidence>
<evidence type="ECO:0000313" key="7">
    <source>
        <dbReference type="Proteomes" id="UP000242432"/>
    </source>
</evidence>
<keyword evidence="7" id="KW-1185">Reference proteome</keyword>
<dbReference type="PANTHER" id="PTHR30121:SF12">
    <property type="entry name" value="TYPE IV SECRETION SYSTEM PROTEIN CAGE"/>
    <property type="match status" value="1"/>
</dbReference>
<evidence type="ECO:0000313" key="6">
    <source>
        <dbReference type="EMBL" id="SKA63010.1"/>
    </source>
</evidence>
<keyword evidence="4" id="KW-0812">Transmembrane</keyword>
<keyword evidence="4" id="KW-0472">Membrane</keyword>
<dbReference type="RefSeq" id="WP_078928821.1">
    <property type="nucleotide sequence ID" value="NZ_FUXX01000020.1"/>
</dbReference>
<feature type="domain" description="AAA+ ATPase" evidence="5">
    <location>
        <begin position="471"/>
        <end position="735"/>
    </location>
</feature>
<comment type="similarity">
    <text evidence="1">Belongs to the TrbE/VirB4 family.</text>
</comment>
<gene>
    <name evidence="6" type="ORF">SAMN02745213_01346</name>
</gene>
<dbReference type="Pfam" id="PF03135">
    <property type="entry name" value="CagE_TrbE_VirB"/>
    <property type="match status" value="1"/>
</dbReference>
<dbReference type="GO" id="GO:0005524">
    <property type="term" value="F:ATP binding"/>
    <property type="evidence" value="ECO:0007669"/>
    <property type="project" value="UniProtKB-KW"/>
</dbReference>
<dbReference type="InterPro" id="IPR027417">
    <property type="entry name" value="P-loop_NTPase"/>
</dbReference>
<dbReference type="Gene3D" id="3.40.50.300">
    <property type="entry name" value="P-loop containing nucleotide triphosphate hydrolases"/>
    <property type="match status" value="2"/>
</dbReference>
<accession>A0A1T4VDI0</accession>
<reference evidence="7" key="1">
    <citation type="submission" date="2017-02" db="EMBL/GenBank/DDBJ databases">
        <authorList>
            <person name="Varghese N."/>
            <person name="Submissions S."/>
        </authorList>
    </citation>
    <scope>NUCLEOTIDE SEQUENCE [LARGE SCALE GENOMIC DNA]</scope>
    <source>
        <strain evidence="7">DSM 3072</strain>
    </source>
</reference>
<evidence type="ECO:0000256" key="1">
    <source>
        <dbReference type="ARBA" id="ARBA00006512"/>
    </source>
</evidence>
<name>A0A1T4VDI0_9GAMM</name>
<dbReference type="InterPro" id="IPR051162">
    <property type="entry name" value="T4SS_component"/>
</dbReference>
<evidence type="ECO:0000256" key="4">
    <source>
        <dbReference type="SAM" id="Phobius"/>
    </source>
</evidence>
<dbReference type="InterPro" id="IPR043964">
    <property type="entry name" value="P-loop_TraG"/>
</dbReference>
<keyword evidence="3" id="KW-0067">ATP-binding</keyword>
<dbReference type="PANTHER" id="PTHR30121">
    <property type="entry name" value="UNCHARACTERIZED PROTEIN YJGR-RELATED"/>
    <property type="match status" value="1"/>
</dbReference>
<keyword evidence="2" id="KW-0547">Nucleotide-binding</keyword>
<proteinExistence type="inferred from homology"/>
<feature type="transmembrane region" description="Helical" evidence="4">
    <location>
        <begin position="6"/>
        <end position="27"/>
    </location>
</feature>
<evidence type="ECO:0000256" key="2">
    <source>
        <dbReference type="ARBA" id="ARBA00022741"/>
    </source>
</evidence>
<evidence type="ECO:0000259" key="5">
    <source>
        <dbReference type="SMART" id="SM00382"/>
    </source>
</evidence>
<dbReference type="EMBL" id="FUXX01000020">
    <property type="protein sequence ID" value="SKA63010.1"/>
    <property type="molecule type" value="Genomic_DNA"/>
</dbReference>
<dbReference type="Proteomes" id="UP000242432">
    <property type="component" value="Unassembled WGS sequence"/>
</dbReference>
<dbReference type="SUPFAM" id="SSF52540">
    <property type="entry name" value="P-loop containing nucleoside triphosphate hydrolases"/>
    <property type="match status" value="1"/>
</dbReference>